<dbReference type="InterPro" id="IPR013314">
    <property type="entry name" value="Globin_lamprey/hagfish"/>
</dbReference>
<evidence type="ECO:0000256" key="2">
    <source>
        <dbReference type="ARBA" id="ARBA00022617"/>
    </source>
</evidence>
<evidence type="ECO:0000256" key="1">
    <source>
        <dbReference type="ARBA" id="ARBA00011245"/>
    </source>
</evidence>
<evidence type="ECO:0000256" key="3">
    <source>
        <dbReference type="ARBA" id="ARBA00022723"/>
    </source>
</evidence>
<protein>
    <submittedName>
        <fullName evidence="7">GLOBIN domain-containing protein</fullName>
    </submittedName>
</protein>
<keyword evidence="5" id="KW-0561">Oxygen transport</keyword>
<evidence type="ECO:0000259" key="6">
    <source>
        <dbReference type="PROSITE" id="PS01033"/>
    </source>
</evidence>
<dbReference type="AlphaFoldDB" id="A0A1I8EDH2"/>
<dbReference type="InterPro" id="IPR044399">
    <property type="entry name" value="Mb-like_M"/>
</dbReference>
<keyword evidence="2 5" id="KW-0349">Heme</keyword>
<dbReference type="Gene3D" id="1.10.490.10">
    <property type="entry name" value="Globins"/>
    <property type="match status" value="1"/>
</dbReference>
<keyword evidence="4" id="KW-0408">Iron</keyword>
<evidence type="ECO:0000256" key="4">
    <source>
        <dbReference type="ARBA" id="ARBA00023004"/>
    </source>
</evidence>
<dbReference type="GO" id="GO:0005506">
    <property type="term" value="F:iron ion binding"/>
    <property type="evidence" value="ECO:0007669"/>
    <property type="project" value="InterPro"/>
</dbReference>
<dbReference type="InterPro" id="IPR012292">
    <property type="entry name" value="Globin/Proto"/>
</dbReference>
<dbReference type="GO" id="GO:0005344">
    <property type="term" value="F:oxygen carrier activity"/>
    <property type="evidence" value="ECO:0007669"/>
    <property type="project" value="UniProtKB-KW"/>
</dbReference>
<dbReference type="CDD" id="cd01040">
    <property type="entry name" value="Mb-like"/>
    <property type="match status" value="1"/>
</dbReference>
<evidence type="ECO:0000313" key="7">
    <source>
        <dbReference type="WBParaSite" id="maker-PairedContig_1541-snap-gene-0.8-mRNA-1"/>
    </source>
</evidence>
<comment type="similarity">
    <text evidence="5">Belongs to the globin family.</text>
</comment>
<reference evidence="7" key="1">
    <citation type="submission" date="2016-11" db="UniProtKB">
        <authorList>
            <consortium name="WormBaseParasite"/>
        </authorList>
    </citation>
    <scope>IDENTIFICATION</scope>
    <source>
        <strain evidence="7">pt0022</strain>
    </source>
</reference>
<accession>A0A1I8EDH2</accession>
<dbReference type="STRING" id="6293.A0A1I8EDH2"/>
<comment type="subunit">
    <text evidence="1">Monomer.</text>
</comment>
<dbReference type="PROSITE" id="PS01033">
    <property type="entry name" value="GLOBIN"/>
    <property type="match status" value="1"/>
</dbReference>
<dbReference type="PANTHER" id="PTHR46783">
    <property type="entry name" value="CYTOGLOBIN"/>
    <property type="match status" value="1"/>
</dbReference>
<dbReference type="GO" id="GO:0019825">
    <property type="term" value="F:oxygen binding"/>
    <property type="evidence" value="ECO:0007669"/>
    <property type="project" value="InterPro"/>
</dbReference>
<keyword evidence="3" id="KW-0479">Metal-binding</keyword>
<proteinExistence type="inferred from homology"/>
<dbReference type="SUPFAM" id="SSF46458">
    <property type="entry name" value="Globin-like"/>
    <property type="match status" value="1"/>
</dbReference>
<sequence length="212" mass="24560">MHNPSKIAPCKVSKLSMKYLATDMHVIIDGLLFSEIVMYVESKRHANKSSANICTEEVKRLSQEQRCIIQKTFKYLYNDPQKNGQKIFVLLLGDFPEYKQIWPQFRGIPDSSVITADVVKKHGLVYLAGLKAIIDSMPNEEKLVKMINRITTAHLKWNIYKSHIMNMLKEVIVILQSYPHCQGKHVEEAWFTLFDVIGNLVDKFSKQRISKY</sequence>
<organism evidence="7">
    <name type="scientific">Wuchereria bancrofti</name>
    <dbReference type="NCBI Taxonomy" id="6293"/>
    <lineage>
        <taxon>Eukaryota</taxon>
        <taxon>Metazoa</taxon>
        <taxon>Ecdysozoa</taxon>
        <taxon>Nematoda</taxon>
        <taxon>Chromadorea</taxon>
        <taxon>Rhabditida</taxon>
        <taxon>Spirurina</taxon>
        <taxon>Spiruromorpha</taxon>
        <taxon>Filarioidea</taxon>
        <taxon>Onchocercidae</taxon>
        <taxon>Wuchereria</taxon>
    </lineage>
</organism>
<keyword evidence="5" id="KW-0813">Transport</keyword>
<dbReference type="InterPro" id="IPR009050">
    <property type="entry name" value="Globin-like_sf"/>
</dbReference>
<dbReference type="WBParaSite" id="maker-PairedContig_1541-snap-gene-0.8-mRNA-1">
    <property type="protein sequence ID" value="maker-PairedContig_1541-snap-gene-0.8-mRNA-1"/>
    <property type="gene ID" value="maker-PairedContig_1541-snap-gene-0.8"/>
</dbReference>
<feature type="domain" description="Globin" evidence="6">
    <location>
        <begin position="60"/>
        <end position="212"/>
    </location>
</feature>
<name>A0A1I8EDH2_WUCBA</name>
<evidence type="ECO:0000256" key="5">
    <source>
        <dbReference type="RuleBase" id="RU000356"/>
    </source>
</evidence>
<dbReference type="InterPro" id="IPR000971">
    <property type="entry name" value="Globin"/>
</dbReference>
<dbReference type="Pfam" id="PF00042">
    <property type="entry name" value="Globin"/>
    <property type="match status" value="1"/>
</dbReference>
<dbReference type="PANTHER" id="PTHR46783:SF1">
    <property type="entry name" value="CYTOGLOBIN-1-RELATED"/>
    <property type="match status" value="1"/>
</dbReference>
<dbReference type="GO" id="GO:0020037">
    <property type="term" value="F:heme binding"/>
    <property type="evidence" value="ECO:0007669"/>
    <property type="project" value="InterPro"/>
</dbReference>
<dbReference type="GO" id="GO:0016491">
    <property type="term" value="F:oxidoreductase activity"/>
    <property type="evidence" value="ECO:0007669"/>
    <property type="project" value="TreeGrafter"/>
</dbReference>